<dbReference type="InterPro" id="IPR050093">
    <property type="entry name" value="ABC_SmlMolc_Importer"/>
</dbReference>
<dbReference type="GO" id="GO:0016887">
    <property type="term" value="F:ATP hydrolysis activity"/>
    <property type="evidence" value="ECO:0007669"/>
    <property type="project" value="InterPro"/>
</dbReference>
<dbReference type="NCBIfam" id="TIGR01187">
    <property type="entry name" value="potA"/>
    <property type="match status" value="1"/>
</dbReference>
<dbReference type="InterPro" id="IPR013611">
    <property type="entry name" value="Transp-assoc_OB_typ2"/>
</dbReference>
<dbReference type="InterPro" id="IPR008995">
    <property type="entry name" value="Mo/tungstate-bd_C_term_dom"/>
</dbReference>
<evidence type="ECO:0000259" key="8">
    <source>
        <dbReference type="PROSITE" id="PS50893"/>
    </source>
</evidence>
<organism evidence="9 10">
    <name type="scientific">Marinomonas transparens</name>
    <dbReference type="NCBI Taxonomy" id="2795388"/>
    <lineage>
        <taxon>Bacteria</taxon>
        <taxon>Pseudomonadati</taxon>
        <taxon>Pseudomonadota</taxon>
        <taxon>Gammaproteobacteria</taxon>
        <taxon>Oceanospirillales</taxon>
        <taxon>Oceanospirillaceae</taxon>
        <taxon>Marinomonas</taxon>
    </lineage>
</organism>
<name>A0A934JSS9_9GAMM</name>
<dbReference type="InterPro" id="IPR027417">
    <property type="entry name" value="P-loop_NTPase"/>
</dbReference>
<dbReference type="GO" id="GO:0043190">
    <property type="term" value="C:ATP-binding cassette (ABC) transporter complex"/>
    <property type="evidence" value="ECO:0007669"/>
    <property type="project" value="InterPro"/>
</dbReference>
<dbReference type="InterPro" id="IPR003593">
    <property type="entry name" value="AAA+_ATPase"/>
</dbReference>
<evidence type="ECO:0000256" key="4">
    <source>
        <dbReference type="ARBA" id="ARBA00022840"/>
    </source>
</evidence>
<dbReference type="RefSeq" id="WP_199467796.1">
    <property type="nucleotide sequence ID" value="NZ_JAEMNX010000007.1"/>
</dbReference>
<dbReference type="SMART" id="SM00382">
    <property type="entry name" value="AAA"/>
    <property type="match status" value="1"/>
</dbReference>
<dbReference type="AlphaFoldDB" id="A0A934JSS9"/>
<keyword evidence="2 7" id="KW-1003">Cell membrane</keyword>
<comment type="catalytic activity">
    <reaction evidence="7">
        <text>ATP + H2O + polyamine-[polyamine-binding protein]Side 1 = ADP + phosphate + polyamineSide 2 + [polyamine-binding protein]Side 1.</text>
        <dbReference type="EC" id="7.6.2.11"/>
    </reaction>
</comment>
<keyword evidence="3 7" id="KW-0547">Nucleotide-binding</keyword>
<comment type="function">
    <text evidence="7">Part of the ABC transporter complex PotABCD involved in spermidine/putrescine import. Responsible for energy coupling to the transport system.</text>
</comment>
<evidence type="ECO:0000256" key="7">
    <source>
        <dbReference type="RuleBase" id="RU364083"/>
    </source>
</evidence>
<evidence type="ECO:0000313" key="10">
    <source>
        <dbReference type="Proteomes" id="UP000628710"/>
    </source>
</evidence>
<dbReference type="PROSITE" id="PS50893">
    <property type="entry name" value="ABC_TRANSPORTER_2"/>
    <property type="match status" value="1"/>
</dbReference>
<comment type="caution">
    <text evidence="9">The sequence shown here is derived from an EMBL/GenBank/DDBJ whole genome shotgun (WGS) entry which is preliminary data.</text>
</comment>
<dbReference type="Pfam" id="PF00005">
    <property type="entry name" value="ABC_tran"/>
    <property type="match status" value="1"/>
</dbReference>
<keyword evidence="6 7" id="KW-0472">Membrane</keyword>
<dbReference type="Proteomes" id="UP000628710">
    <property type="component" value="Unassembled WGS sequence"/>
</dbReference>
<dbReference type="PANTHER" id="PTHR42781:SF4">
    <property type="entry name" value="SPERMIDINE_PUTRESCINE IMPORT ATP-BINDING PROTEIN POTA"/>
    <property type="match status" value="1"/>
</dbReference>
<dbReference type="SUPFAM" id="SSF50331">
    <property type="entry name" value="MOP-like"/>
    <property type="match status" value="1"/>
</dbReference>
<dbReference type="InterPro" id="IPR017871">
    <property type="entry name" value="ABC_transporter-like_CS"/>
</dbReference>
<dbReference type="Pfam" id="PF08402">
    <property type="entry name" value="TOBE_2"/>
    <property type="match status" value="1"/>
</dbReference>
<dbReference type="GO" id="GO:0015697">
    <property type="term" value="P:quaternary ammonium group transport"/>
    <property type="evidence" value="ECO:0007669"/>
    <property type="project" value="UniProtKB-ARBA"/>
</dbReference>
<evidence type="ECO:0000256" key="3">
    <source>
        <dbReference type="ARBA" id="ARBA00022741"/>
    </source>
</evidence>
<dbReference type="GO" id="GO:0005524">
    <property type="term" value="F:ATP binding"/>
    <property type="evidence" value="ECO:0007669"/>
    <property type="project" value="UniProtKB-KW"/>
</dbReference>
<gene>
    <name evidence="7" type="primary">potA</name>
    <name evidence="9" type="ORF">I8J31_08215</name>
</gene>
<comment type="similarity">
    <text evidence="7">Belongs to the ABC transporter superfamily. Spermidine/putrescine importer (TC 3.A.1.11.1) family.</text>
</comment>
<keyword evidence="4 7" id="KW-0067">ATP-binding</keyword>
<keyword evidence="5 7" id="KW-1278">Translocase</keyword>
<protein>
    <recommendedName>
        <fullName evidence="7">Spermidine/putrescine import ATP-binding protein PotA</fullName>
        <ecNumber evidence="7">7.6.2.11</ecNumber>
    </recommendedName>
</protein>
<evidence type="ECO:0000256" key="6">
    <source>
        <dbReference type="ARBA" id="ARBA00023136"/>
    </source>
</evidence>
<dbReference type="FunFam" id="3.40.50.300:FF:000425">
    <property type="entry name" value="Probable ABC transporter, ATP-binding subunit"/>
    <property type="match status" value="1"/>
</dbReference>
<dbReference type="Gene3D" id="3.40.50.300">
    <property type="entry name" value="P-loop containing nucleotide triphosphate hydrolases"/>
    <property type="match status" value="1"/>
</dbReference>
<dbReference type="InterPro" id="IPR005893">
    <property type="entry name" value="PotA-like"/>
</dbReference>
<dbReference type="EMBL" id="JAEMNX010000007">
    <property type="protein sequence ID" value="MBJ7537651.1"/>
    <property type="molecule type" value="Genomic_DNA"/>
</dbReference>
<dbReference type="SUPFAM" id="SSF52540">
    <property type="entry name" value="P-loop containing nucleoside triphosphate hydrolases"/>
    <property type="match status" value="1"/>
</dbReference>
<dbReference type="EC" id="7.6.2.11" evidence="7"/>
<keyword evidence="1 7" id="KW-0813">Transport</keyword>
<dbReference type="Gene3D" id="2.40.50.100">
    <property type="match status" value="1"/>
</dbReference>
<dbReference type="GO" id="GO:0015417">
    <property type="term" value="F:ABC-type polyamine transporter activity"/>
    <property type="evidence" value="ECO:0007669"/>
    <property type="project" value="UniProtKB-EC"/>
</dbReference>
<evidence type="ECO:0000313" key="9">
    <source>
        <dbReference type="EMBL" id="MBJ7537651.1"/>
    </source>
</evidence>
<dbReference type="InterPro" id="IPR003439">
    <property type="entry name" value="ABC_transporter-like_ATP-bd"/>
</dbReference>
<dbReference type="PANTHER" id="PTHR42781">
    <property type="entry name" value="SPERMIDINE/PUTRESCINE IMPORT ATP-BINDING PROTEIN POTA"/>
    <property type="match status" value="1"/>
</dbReference>
<evidence type="ECO:0000256" key="1">
    <source>
        <dbReference type="ARBA" id="ARBA00022448"/>
    </source>
</evidence>
<comment type="subunit">
    <text evidence="7">The complex is composed of two ATP-binding proteins (PotA), two transmembrane proteins (PotB and PotC) and a solute-binding protein (PotD).</text>
</comment>
<reference evidence="9" key="1">
    <citation type="submission" date="2020-12" db="EMBL/GenBank/DDBJ databases">
        <title>Marinomonas arctica sp. nov., a psychrotolerant bacterium isolated from the Arctic.</title>
        <authorList>
            <person name="Zhang Y."/>
        </authorList>
    </citation>
    <scope>NUCLEOTIDE SEQUENCE</scope>
    <source>
        <strain evidence="9">C1424</strain>
    </source>
</reference>
<accession>A0A934JSS9</accession>
<feature type="domain" description="ABC transporter" evidence="8">
    <location>
        <begin position="4"/>
        <end position="234"/>
    </location>
</feature>
<evidence type="ECO:0000256" key="2">
    <source>
        <dbReference type="ARBA" id="ARBA00022475"/>
    </source>
</evidence>
<evidence type="ECO:0000256" key="5">
    <source>
        <dbReference type="ARBA" id="ARBA00022967"/>
    </source>
</evidence>
<keyword evidence="10" id="KW-1185">Reference proteome</keyword>
<proteinExistence type="inferred from homology"/>
<sequence length="353" mass="39283">MSFLRLEGLVKRFDDFVAVEGMNLNVEKGEFVSLLGPSGCGKTTTLQMIAGFVTPTQGRILINNQDVTHLKPSKRNLGIVFQSYALFHHMTIFDNVAFGLKMRKIDKVESDERVREILSLVHLKDFAHRYPRELSGGQQQRVALARAMVIRPEVLLLDEPLSALDAKIREDMQTELRSIQRTLGTTTILVTHDQSEAMALSDRVAVMNKARLAQIDKPFALYEHPRDSFVTEFLGKSNVFEGSIKDANDGLSSIDVSGLNLLANNTDHTIGQAVDFSIRPEKIRFVAQGKGVIDGTISSRIFLGNQWVFQVETSIGEFSVVSLNTSHIDIDQGSVVGLDWTPSEVRLLTREVA</sequence>
<dbReference type="PROSITE" id="PS00211">
    <property type="entry name" value="ABC_TRANSPORTER_1"/>
    <property type="match status" value="1"/>
</dbReference>